<evidence type="ECO:0000313" key="9">
    <source>
        <dbReference type="Proteomes" id="UP001501470"/>
    </source>
</evidence>
<dbReference type="SUPFAM" id="SSF103473">
    <property type="entry name" value="MFS general substrate transporter"/>
    <property type="match status" value="1"/>
</dbReference>
<dbReference type="InterPro" id="IPR011701">
    <property type="entry name" value="MFS"/>
</dbReference>
<evidence type="ECO:0000256" key="3">
    <source>
        <dbReference type="ARBA" id="ARBA00022692"/>
    </source>
</evidence>
<keyword evidence="4 6" id="KW-1133">Transmembrane helix</keyword>
<keyword evidence="5 6" id="KW-0472">Membrane</keyword>
<dbReference type="RefSeq" id="WP_344507239.1">
    <property type="nucleotide sequence ID" value="NZ_BAAAQD010000016.1"/>
</dbReference>
<evidence type="ECO:0000313" key="8">
    <source>
        <dbReference type="EMBL" id="GAA1542526.1"/>
    </source>
</evidence>
<dbReference type="PROSITE" id="PS50850">
    <property type="entry name" value="MFS"/>
    <property type="match status" value="1"/>
</dbReference>
<evidence type="ECO:0000259" key="7">
    <source>
        <dbReference type="PROSITE" id="PS50850"/>
    </source>
</evidence>
<feature type="transmembrane region" description="Helical" evidence="6">
    <location>
        <begin position="160"/>
        <end position="179"/>
    </location>
</feature>
<organism evidence="8 9">
    <name type="scientific">Dactylosporangium maewongense</name>
    <dbReference type="NCBI Taxonomy" id="634393"/>
    <lineage>
        <taxon>Bacteria</taxon>
        <taxon>Bacillati</taxon>
        <taxon>Actinomycetota</taxon>
        <taxon>Actinomycetes</taxon>
        <taxon>Micromonosporales</taxon>
        <taxon>Micromonosporaceae</taxon>
        <taxon>Dactylosporangium</taxon>
    </lineage>
</organism>
<dbReference type="PANTHER" id="PTHR23513">
    <property type="entry name" value="INTEGRAL MEMBRANE EFFLUX PROTEIN-RELATED"/>
    <property type="match status" value="1"/>
</dbReference>
<feature type="transmembrane region" description="Helical" evidence="6">
    <location>
        <begin position="30"/>
        <end position="50"/>
    </location>
</feature>
<dbReference type="Gene3D" id="1.20.1250.20">
    <property type="entry name" value="MFS general substrate transporter like domains"/>
    <property type="match status" value="1"/>
</dbReference>
<feature type="transmembrane region" description="Helical" evidence="6">
    <location>
        <begin position="380"/>
        <end position="398"/>
    </location>
</feature>
<dbReference type="InterPro" id="IPR020846">
    <property type="entry name" value="MFS_dom"/>
</dbReference>
<evidence type="ECO:0000256" key="6">
    <source>
        <dbReference type="SAM" id="Phobius"/>
    </source>
</evidence>
<dbReference type="Proteomes" id="UP001501470">
    <property type="component" value="Unassembled WGS sequence"/>
</dbReference>
<sequence>MLDVLDRQAKNPTRPWDSVPFRWLLTGRTLIGLGSAITPVAMALAVLHLGGSATELGLVVAAYALVDVVTTLFAGVLGDRFSRALLMRVAATLSCLSQAAVAVSLATGAATVPMLAVMSALNGGLAAVAGPSSRAVVPQTVPAAALPTAVSVLRLSQNTAMILGFSLAGLLVGLFGPGWAIAVDAATFAAGAACFTAMRVTGQDKAEARSMLDDLAGGAREVLRHTWLWTLLVQALIYHLVYGGVQGVLGPVLMTHRFGDAAWGWALAALMAGFMVGGVVTLRYRPRRMLLAGTAFLALTACFPLAMALPVPLPVVMAGAFLHGLGLEVFSVNWDLAIQQQVAPDKLARVFAFDQVGSFVMRPLGLALTGPVAAAAGERTWLLVAATVMAATVLLSLAPSSVRHLRRQPEERRTEN</sequence>
<feature type="transmembrane region" description="Helical" evidence="6">
    <location>
        <begin position="222"/>
        <end position="242"/>
    </location>
</feature>
<name>A0ABP4MES6_9ACTN</name>
<keyword evidence="2" id="KW-1003">Cell membrane</keyword>
<gene>
    <name evidence="8" type="ORF">GCM10009827_072650</name>
</gene>
<dbReference type="InterPro" id="IPR036259">
    <property type="entry name" value="MFS_trans_sf"/>
</dbReference>
<keyword evidence="9" id="KW-1185">Reference proteome</keyword>
<feature type="transmembrane region" description="Helical" evidence="6">
    <location>
        <begin position="262"/>
        <end position="282"/>
    </location>
</feature>
<keyword evidence="3 6" id="KW-0812">Transmembrane</keyword>
<dbReference type="CDD" id="cd06173">
    <property type="entry name" value="MFS_MefA_like"/>
    <property type="match status" value="1"/>
</dbReference>
<dbReference type="Pfam" id="PF07690">
    <property type="entry name" value="MFS_1"/>
    <property type="match status" value="1"/>
</dbReference>
<evidence type="ECO:0000256" key="1">
    <source>
        <dbReference type="ARBA" id="ARBA00004651"/>
    </source>
</evidence>
<comment type="subcellular location">
    <subcellularLocation>
        <location evidence="1">Cell membrane</location>
        <topology evidence="1">Multi-pass membrane protein</topology>
    </subcellularLocation>
</comment>
<evidence type="ECO:0000256" key="4">
    <source>
        <dbReference type="ARBA" id="ARBA00022989"/>
    </source>
</evidence>
<proteinExistence type="predicted"/>
<dbReference type="PANTHER" id="PTHR23513:SF11">
    <property type="entry name" value="STAPHYLOFERRIN A TRANSPORTER"/>
    <property type="match status" value="1"/>
</dbReference>
<protein>
    <submittedName>
        <fullName evidence="8">MFS transporter</fullName>
    </submittedName>
</protein>
<reference evidence="9" key="1">
    <citation type="journal article" date="2019" name="Int. J. Syst. Evol. Microbiol.">
        <title>The Global Catalogue of Microorganisms (GCM) 10K type strain sequencing project: providing services to taxonomists for standard genome sequencing and annotation.</title>
        <authorList>
            <consortium name="The Broad Institute Genomics Platform"/>
            <consortium name="The Broad Institute Genome Sequencing Center for Infectious Disease"/>
            <person name="Wu L."/>
            <person name="Ma J."/>
        </authorList>
    </citation>
    <scope>NUCLEOTIDE SEQUENCE [LARGE SCALE GENOMIC DNA]</scope>
    <source>
        <strain evidence="9">JCM 15933</strain>
    </source>
</reference>
<comment type="caution">
    <text evidence="8">The sequence shown here is derived from an EMBL/GenBank/DDBJ whole genome shotgun (WGS) entry which is preliminary data.</text>
</comment>
<evidence type="ECO:0000256" key="2">
    <source>
        <dbReference type="ARBA" id="ARBA00022475"/>
    </source>
</evidence>
<evidence type="ECO:0000256" key="5">
    <source>
        <dbReference type="ARBA" id="ARBA00023136"/>
    </source>
</evidence>
<feature type="transmembrane region" description="Helical" evidence="6">
    <location>
        <begin position="89"/>
        <end position="116"/>
    </location>
</feature>
<dbReference type="EMBL" id="BAAAQD010000016">
    <property type="protein sequence ID" value="GAA1542526.1"/>
    <property type="molecule type" value="Genomic_DNA"/>
</dbReference>
<feature type="transmembrane region" description="Helical" evidence="6">
    <location>
        <begin position="289"/>
        <end position="309"/>
    </location>
</feature>
<accession>A0ABP4MES6</accession>
<feature type="transmembrane region" description="Helical" evidence="6">
    <location>
        <begin position="56"/>
        <end position="77"/>
    </location>
</feature>
<feature type="domain" description="Major facilitator superfamily (MFS) profile" evidence="7">
    <location>
        <begin position="20"/>
        <end position="403"/>
    </location>
</feature>